<proteinExistence type="predicted"/>
<dbReference type="InterPro" id="IPR011330">
    <property type="entry name" value="Glyco_hydro/deAcase_b/a-brl"/>
</dbReference>
<keyword evidence="2" id="KW-1185">Reference proteome</keyword>
<dbReference type="GO" id="GO:0005975">
    <property type="term" value="P:carbohydrate metabolic process"/>
    <property type="evidence" value="ECO:0007669"/>
    <property type="project" value="InterPro"/>
</dbReference>
<comment type="caution">
    <text evidence="1">The sequence shown here is derived from an EMBL/GenBank/DDBJ whole genome shotgun (WGS) entry which is preliminary data.</text>
</comment>
<evidence type="ECO:0000313" key="1">
    <source>
        <dbReference type="EMBL" id="RAP77508.1"/>
    </source>
</evidence>
<name>A0A328U3Y7_9BACL</name>
<organism evidence="1 2">
    <name type="scientific">Paenibacillus montanisoli</name>
    <dbReference type="NCBI Taxonomy" id="2081970"/>
    <lineage>
        <taxon>Bacteria</taxon>
        <taxon>Bacillati</taxon>
        <taxon>Bacillota</taxon>
        <taxon>Bacilli</taxon>
        <taxon>Bacillales</taxon>
        <taxon>Paenibacillaceae</taxon>
        <taxon>Paenibacillus</taxon>
    </lineage>
</organism>
<dbReference type="Gene3D" id="3.20.20.370">
    <property type="entry name" value="Glycoside hydrolase/deacetylase"/>
    <property type="match status" value="1"/>
</dbReference>
<sequence>MANIKVLLWFDVEDYITPESEDALLELLILCDEKQIKGIFKMVGEKARVLAEHGRTDILEKLKNHEVGYHTDFHSVHPTVSEYLERKGFREGAEQFHDNEFNGFQDVASITGMPIKCYGQPGFSWAPQAFPALLGWGIPVYLDTGRQITLHAKPYWYGGMLNFMDLPGLMRMELMEGGLEEAKRQFDDIYEKLSAQSIGFVSIVYHPNEFSTTEFWDLINFGEGKNTPRNEWRPAPLRPFGMMERYIRMLGQFIDYTLSKENVEYITSAQTLELEKSRKDELAPEHVRTLAANTGKDLYFQLFSGYSLSVSDLHSIFVSYLLGKPLVPELIYGPETAAESDIVTAVKVADLKAAISVPYPKVRGSYHLPDHFHIGEAKINPVDVTCTLAKVIREGLKDEDEVTVVRGSLRTQIHANEDDFWGNGWEIFPRDFRVPNIVRMSKLQTWTLKPAIF</sequence>
<gene>
    <name evidence="1" type="ORF">DL346_03235</name>
</gene>
<dbReference type="EMBL" id="QLUW01000001">
    <property type="protein sequence ID" value="RAP77508.1"/>
    <property type="molecule type" value="Genomic_DNA"/>
</dbReference>
<dbReference type="SUPFAM" id="SSF88713">
    <property type="entry name" value="Glycoside hydrolase/deacetylase"/>
    <property type="match status" value="1"/>
</dbReference>
<dbReference type="AlphaFoldDB" id="A0A328U3Y7"/>
<protein>
    <recommendedName>
        <fullName evidence="3">NodB homology domain-containing protein</fullName>
    </recommendedName>
</protein>
<evidence type="ECO:0000313" key="2">
    <source>
        <dbReference type="Proteomes" id="UP000249260"/>
    </source>
</evidence>
<reference evidence="1 2" key="1">
    <citation type="submission" date="2018-06" db="EMBL/GenBank/DDBJ databases">
        <title>Paenibacillus montanisoli sp. nov., isolated from mountain area soil.</title>
        <authorList>
            <person name="Wu M."/>
        </authorList>
    </citation>
    <scope>NUCLEOTIDE SEQUENCE [LARGE SCALE GENOMIC DNA]</scope>
    <source>
        <strain evidence="1 2">RA17</strain>
    </source>
</reference>
<accession>A0A328U3Y7</accession>
<evidence type="ECO:0008006" key="3">
    <source>
        <dbReference type="Google" id="ProtNLM"/>
    </source>
</evidence>
<dbReference type="Proteomes" id="UP000249260">
    <property type="component" value="Unassembled WGS sequence"/>
</dbReference>